<name>A0ACB9DQD9_ARCLA</name>
<accession>A0ACB9DQD9</accession>
<evidence type="ECO:0000313" key="2">
    <source>
        <dbReference type="Proteomes" id="UP001055879"/>
    </source>
</evidence>
<keyword evidence="2" id="KW-1185">Reference proteome</keyword>
<sequence>MAASSASSKISLKLLVDKKAQKVLFAEANKEFVDFLFQILSLPVGTVIKLLKKYSMVGSLGNLYNSIENMSDTYMQSKSSKDFILNPKIANYVAHVPLLIPNDHILMVRKFYGCYQHLYIADDPNAICPSCKTRMNTEASYVAEAGAAKVTAEGGGFVKEAVSYMVMDDLEVKPMSTISSITMLNKLNVKEIGDLEEKVVSLEMKEGLMLLKASFECKNVLTTVFLA</sequence>
<proteinExistence type="predicted"/>
<evidence type="ECO:0000313" key="1">
    <source>
        <dbReference type="EMBL" id="KAI3748693.1"/>
    </source>
</evidence>
<gene>
    <name evidence="1" type="ORF">L6452_11954</name>
</gene>
<reference evidence="1 2" key="2">
    <citation type="journal article" date="2022" name="Mol. Ecol. Resour.">
        <title>The genomes of chicory, endive, great burdock and yacon provide insights into Asteraceae paleo-polyploidization history and plant inulin production.</title>
        <authorList>
            <person name="Fan W."/>
            <person name="Wang S."/>
            <person name="Wang H."/>
            <person name="Wang A."/>
            <person name="Jiang F."/>
            <person name="Liu H."/>
            <person name="Zhao H."/>
            <person name="Xu D."/>
            <person name="Zhang Y."/>
        </authorList>
    </citation>
    <scope>NUCLEOTIDE SEQUENCE [LARGE SCALE GENOMIC DNA]</scope>
    <source>
        <strain evidence="2">cv. Niubang</strain>
    </source>
</reference>
<dbReference type="Proteomes" id="UP001055879">
    <property type="component" value="Linkage Group LG03"/>
</dbReference>
<organism evidence="1 2">
    <name type="scientific">Arctium lappa</name>
    <name type="common">Greater burdock</name>
    <name type="synonym">Lappa major</name>
    <dbReference type="NCBI Taxonomy" id="4217"/>
    <lineage>
        <taxon>Eukaryota</taxon>
        <taxon>Viridiplantae</taxon>
        <taxon>Streptophyta</taxon>
        <taxon>Embryophyta</taxon>
        <taxon>Tracheophyta</taxon>
        <taxon>Spermatophyta</taxon>
        <taxon>Magnoliopsida</taxon>
        <taxon>eudicotyledons</taxon>
        <taxon>Gunneridae</taxon>
        <taxon>Pentapetalae</taxon>
        <taxon>asterids</taxon>
        <taxon>campanulids</taxon>
        <taxon>Asterales</taxon>
        <taxon>Asteraceae</taxon>
        <taxon>Carduoideae</taxon>
        <taxon>Cardueae</taxon>
        <taxon>Arctiinae</taxon>
        <taxon>Arctium</taxon>
    </lineage>
</organism>
<comment type="caution">
    <text evidence="1">The sequence shown here is derived from an EMBL/GenBank/DDBJ whole genome shotgun (WGS) entry which is preliminary data.</text>
</comment>
<reference evidence="2" key="1">
    <citation type="journal article" date="2022" name="Mol. Ecol. Resour.">
        <title>The genomes of chicory, endive, great burdock and yacon provide insights into Asteraceae palaeo-polyploidization history and plant inulin production.</title>
        <authorList>
            <person name="Fan W."/>
            <person name="Wang S."/>
            <person name="Wang H."/>
            <person name="Wang A."/>
            <person name="Jiang F."/>
            <person name="Liu H."/>
            <person name="Zhao H."/>
            <person name="Xu D."/>
            <person name="Zhang Y."/>
        </authorList>
    </citation>
    <scope>NUCLEOTIDE SEQUENCE [LARGE SCALE GENOMIC DNA]</scope>
    <source>
        <strain evidence="2">cv. Niubang</strain>
    </source>
</reference>
<protein>
    <submittedName>
        <fullName evidence="1">Uncharacterized protein</fullName>
    </submittedName>
</protein>
<dbReference type="EMBL" id="CM042049">
    <property type="protein sequence ID" value="KAI3748693.1"/>
    <property type="molecule type" value="Genomic_DNA"/>
</dbReference>